<dbReference type="Proteomes" id="UP001461498">
    <property type="component" value="Unassembled WGS sequence"/>
</dbReference>
<dbReference type="AlphaFoldDB" id="A0AAW1DCX9"/>
<sequence>MSDDEDEDIPLVLLNPKNNNLFLREHELGSGKFGKCYQIRRSIPDGIFAVKIVSKDYKKWLRIRDEMRLHKELKHKNIVKFQEYFEDSKFAYIILELCHRTLHDLQKLRIRFSNSEYRFYMKQILDGLRYLHEDMLIIHGDLKLSNILINDNLVIKICDFGFATKLKHCNELRKPRGGTAGFSAPEIVCLKASGFSADIWSIGCITYTMLIGKKPFRASTKSEIRLKVSKCDYYLPAQLNKAAQELIVRTLWPDPIGLGNNGNIEDDA</sequence>
<keyword evidence="5 6" id="KW-0067">ATP-binding</keyword>
<keyword evidence="2" id="KW-0808">Transferase</keyword>
<dbReference type="InterPro" id="IPR011009">
    <property type="entry name" value="Kinase-like_dom_sf"/>
</dbReference>
<dbReference type="GO" id="GO:0005524">
    <property type="term" value="F:ATP binding"/>
    <property type="evidence" value="ECO:0007669"/>
    <property type="project" value="UniProtKB-UniRule"/>
</dbReference>
<dbReference type="SUPFAM" id="SSF56112">
    <property type="entry name" value="Protein kinase-like (PK-like)"/>
    <property type="match status" value="1"/>
</dbReference>
<evidence type="ECO:0000313" key="9">
    <source>
        <dbReference type="EMBL" id="KAK9508571.1"/>
    </source>
</evidence>
<dbReference type="FunFam" id="3.30.200.20:FF:000042">
    <property type="entry name" value="Aurora kinase A"/>
    <property type="match status" value="1"/>
</dbReference>
<evidence type="ECO:0000256" key="2">
    <source>
        <dbReference type="ARBA" id="ARBA00022679"/>
    </source>
</evidence>
<dbReference type="PANTHER" id="PTHR24345:SF0">
    <property type="entry name" value="CELL CYCLE SERINE_THREONINE-PROTEIN KINASE CDC5_MSD2"/>
    <property type="match status" value="1"/>
</dbReference>
<feature type="domain" description="Protein kinase" evidence="8">
    <location>
        <begin position="22"/>
        <end position="268"/>
    </location>
</feature>
<dbReference type="Gene3D" id="1.10.510.10">
    <property type="entry name" value="Transferase(Phosphotransferase) domain 1"/>
    <property type="match status" value="1"/>
</dbReference>
<keyword evidence="10" id="KW-1185">Reference proteome</keyword>
<dbReference type="PANTHER" id="PTHR24345">
    <property type="entry name" value="SERINE/THREONINE-PROTEIN KINASE PLK"/>
    <property type="match status" value="1"/>
</dbReference>
<gene>
    <name evidence="9" type="ORF">O3M35_006103</name>
</gene>
<dbReference type="PROSITE" id="PS00108">
    <property type="entry name" value="PROTEIN_KINASE_ST"/>
    <property type="match status" value="1"/>
</dbReference>
<dbReference type="PROSITE" id="PS50011">
    <property type="entry name" value="PROTEIN_KINASE_DOM"/>
    <property type="match status" value="1"/>
</dbReference>
<evidence type="ECO:0000256" key="5">
    <source>
        <dbReference type="ARBA" id="ARBA00022840"/>
    </source>
</evidence>
<comment type="similarity">
    <text evidence="7">Belongs to the protein kinase superfamily.</text>
</comment>
<evidence type="ECO:0000259" key="8">
    <source>
        <dbReference type="PROSITE" id="PS50011"/>
    </source>
</evidence>
<proteinExistence type="inferred from homology"/>
<dbReference type="SMART" id="SM00220">
    <property type="entry name" value="S_TKc"/>
    <property type="match status" value="1"/>
</dbReference>
<dbReference type="InterPro" id="IPR008271">
    <property type="entry name" value="Ser/Thr_kinase_AS"/>
</dbReference>
<dbReference type="Pfam" id="PF00069">
    <property type="entry name" value="Pkinase"/>
    <property type="match status" value="1"/>
</dbReference>
<evidence type="ECO:0000256" key="7">
    <source>
        <dbReference type="RuleBase" id="RU000304"/>
    </source>
</evidence>
<accession>A0AAW1DCX9</accession>
<evidence type="ECO:0000313" key="10">
    <source>
        <dbReference type="Proteomes" id="UP001461498"/>
    </source>
</evidence>
<keyword evidence="1 7" id="KW-0723">Serine/threonine-protein kinase</keyword>
<protein>
    <recommendedName>
        <fullName evidence="8">Protein kinase domain-containing protein</fullName>
    </recommendedName>
</protein>
<dbReference type="InterPro" id="IPR017441">
    <property type="entry name" value="Protein_kinase_ATP_BS"/>
</dbReference>
<keyword evidence="4" id="KW-0418">Kinase</keyword>
<keyword evidence="3 6" id="KW-0547">Nucleotide-binding</keyword>
<dbReference type="PROSITE" id="PS00107">
    <property type="entry name" value="PROTEIN_KINASE_ATP"/>
    <property type="match status" value="1"/>
</dbReference>
<dbReference type="GO" id="GO:0004674">
    <property type="term" value="F:protein serine/threonine kinase activity"/>
    <property type="evidence" value="ECO:0007669"/>
    <property type="project" value="UniProtKB-KW"/>
</dbReference>
<evidence type="ECO:0000256" key="6">
    <source>
        <dbReference type="PROSITE-ProRule" id="PRU10141"/>
    </source>
</evidence>
<dbReference type="EMBL" id="JAPXFL010000003">
    <property type="protein sequence ID" value="KAK9508571.1"/>
    <property type="molecule type" value="Genomic_DNA"/>
</dbReference>
<evidence type="ECO:0000256" key="1">
    <source>
        <dbReference type="ARBA" id="ARBA00022527"/>
    </source>
</evidence>
<feature type="binding site" evidence="6">
    <location>
        <position position="51"/>
    </location>
    <ligand>
        <name>ATP</name>
        <dbReference type="ChEBI" id="CHEBI:30616"/>
    </ligand>
</feature>
<evidence type="ECO:0000256" key="4">
    <source>
        <dbReference type="ARBA" id="ARBA00022777"/>
    </source>
</evidence>
<evidence type="ECO:0000256" key="3">
    <source>
        <dbReference type="ARBA" id="ARBA00022741"/>
    </source>
</evidence>
<reference evidence="9 10" key="1">
    <citation type="submission" date="2022-12" db="EMBL/GenBank/DDBJ databases">
        <title>Chromosome-level genome assembly of true bugs.</title>
        <authorList>
            <person name="Ma L."/>
            <person name="Li H."/>
        </authorList>
    </citation>
    <scope>NUCLEOTIDE SEQUENCE [LARGE SCALE GENOMIC DNA]</scope>
    <source>
        <strain evidence="9">Lab_2022b</strain>
    </source>
</reference>
<dbReference type="GO" id="GO:0005634">
    <property type="term" value="C:nucleus"/>
    <property type="evidence" value="ECO:0007669"/>
    <property type="project" value="TreeGrafter"/>
</dbReference>
<comment type="caution">
    <text evidence="9">The sequence shown here is derived from an EMBL/GenBank/DDBJ whole genome shotgun (WGS) entry which is preliminary data.</text>
</comment>
<name>A0AAW1DCX9_9HEMI</name>
<dbReference type="InterPro" id="IPR000719">
    <property type="entry name" value="Prot_kinase_dom"/>
</dbReference>
<organism evidence="9 10">
    <name type="scientific">Rhynocoris fuscipes</name>
    <dbReference type="NCBI Taxonomy" id="488301"/>
    <lineage>
        <taxon>Eukaryota</taxon>
        <taxon>Metazoa</taxon>
        <taxon>Ecdysozoa</taxon>
        <taxon>Arthropoda</taxon>
        <taxon>Hexapoda</taxon>
        <taxon>Insecta</taxon>
        <taxon>Pterygota</taxon>
        <taxon>Neoptera</taxon>
        <taxon>Paraneoptera</taxon>
        <taxon>Hemiptera</taxon>
        <taxon>Heteroptera</taxon>
        <taxon>Panheteroptera</taxon>
        <taxon>Cimicomorpha</taxon>
        <taxon>Reduviidae</taxon>
        <taxon>Harpactorinae</taxon>
        <taxon>Harpactorini</taxon>
        <taxon>Rhynocoris</taxon>
    </lineage>
</organism>